<reference evidence="4 6" key="1">
    <citation type="submission" date="2017-11" db="EMBL/GenBank/DDBJ databases">
        <title>Genome analysis of Streptococcus suis serotype chz stain ah681.</title>
        <authorList>
            <person name="Pan Z."/>
            <person name="Zhang Y."/>
            <person name="Ma J."/>
            <person name="Lu P."/>
            <person name="Zhu Y."/>
            <person name="Zhong X."/>
            <person name="Dong W."/>
            <person name="Lu C."/>
            <person name="Yao H."/>
        </authorList>
    </citation>
    <scope>NUCLEOTIDE SEQUENCE [LARGE SCALE GENOMIC DNA]</scope>
    <source>
        <strain evidence="4 6">AH681</strain>
    </source>
</reference>
<feature type="transmembrane region" description="Helical" evidence="2">
    <location>
        <begin position="143"/>
        <end position="164"/>
    </location>
</feature>
<feature type="transmembrane region" description="Helical" evidence="2">
    <location>
        <begin position="109"/>
        <end position="131"/>
    </location>
</feature>
<evidence type="ECO:0000259" key="3">
    <source>
        <dbReference type="Pfam" id="PF02517"/>
    </source>
</evidence>
<dbReference type="GO" id="GO:0004175">
    <property type="term" value="F:endopeptidase activity"/>
    <property type="evidence" value="ECO:0007669"/>
    <property type="project" value="UniProtKB-ARBA"/>
</dbReference>
<evidence type="ECO:0000313" key="7">
    <source>
        <dbReference type="Proteomes" id="UP001152875"/>
    </source>
</evidence>
<dbReference type="GO" id="GO:0008237">
    <property type="term" value="F:metallopeptidase activity"/>
    <property type="evidence" value="ECO:0007669"/>
    <property type="project" value="UniProtKB-KW"/>
</dbReference>
<dbReference type="RefSeq" id="WP_024378066.1">
    <property type="nucleotide sequence ID" value="NZ_CEEO01000020.1"/>
</dbReference>
<feature type="transmembrane region" description="Helical" evidence="2">
    <location>
        <begin position="176"/>
        <end position="197"/>
    </location>
</feature>
<dbReference type="InterPro" id="IPR052710">
    <property type="entry name" value="CAAX_protease"/>
</dbReference>
<dbReference type="Pfam" id="PF02517">
    <property type="entry name" value="Rce1-like"/>
    <property type="match status" value="1"/>
</dbReference>
<keyword evidence="5" id="KW-0378">Hydrolase</keyword>
<evidence type="ECO:0000313" key="6">
    <source>
        <dbReference type="Proteomes" id="UP000231863"/>
    </source>
</evidence>
<keyword evidence="2" id="KW-0812">Transmembrane</keyword>
<feature type="domain" description="CAAX prenyl protease 2/Lysostaphin resistance protein A-like" evidence="3">
    <location>
        <begin position="108"/>
        <end position="199"/>
    </location>
</feature>
<feature type="transmembrane region" description="Helical" evidence="2">
    <location>
        <begin position="32"/>
        <end position="50"/>
    </location>
</feature>
<dbReference type="Proteomes" id="UP001152875">
    <property type="component" value="Unassembled WGS sequence"/>
</dbReference>
<dbReference type="GO" id="GO:0080120">
    <property type="term" value="P:CAAX-box protein maturation"/>
    <property type="evidence" value="ECO:0007669"/>
    <property type="project" value="UniProtKB-ARBA"/>
</dbReference>
<dbReference type="PANTHER" id="PTHR36435">
    <property type="entry name" value="SLR1288 PROTEIN"/>
    <property type="match status" value="1"/>
</dbReference>
<proteinExistence type="inferred from homology"/>
<dbReference type="EMBL" id="JANFMP010000036">
    <property type="protein sequence ID" value="MDG4527705.1"/>
    <property type="molecule type" value="Genomic_DNA"/>
</dbReference>
<dbReference type="GO" id="GO:0006508">
    <property type="term" value="P:proteolysis"/>
    <property type="evidence" value="ECO:0007669"/>
    <property type="project" value="UniProtKB-KW"/>
</dbReference>
<dbReference type="Proteomes" id="UP000231863">
    <property type="component" value="Chromosome"/>
</dbReference>
<sequence>MVESDKSVRQYIPLLLILLVYPYGIGLVAREFVADALVFVTGLVTLFLLYRQGYGDILVFRKPTWKIVRRVILAFLCKLCWAVIVYHFLSSTKNEEALDSWSYTGVQLFLYNLYLLVYGPICEELVFRGYMMRSLAPVSHLQLDVLCSACLFSLGHVLPTGWVLNDFLVYLGSGLIYAILFKKSATIYPVIILHIMWNSLMVL</sequence>
<gene>
    <name evidence="4" type="ORF">CWI26_01330</name>
    <name evidence="5" type="ORF">NOL13_09950</name>
</gene>
<feature type="transmembrane region" description="Helical" evidence="2">
    <location>
        <begin position="7"/>
        <end position="26"/>
    </location>
</feature>
<accession>A0A0Z8E833</accession>
<dbReference type="AlphaFoldDB" id="A0A0Z8E833"/>
<feature type="transmembrane region" description="Helical" evidence="2">
    <location>
        <begin position="71"/>
        <end position="89"/>
    </location>
</feature>
<protein>
    <submittedName>
        <fullName evidence="5">CPBP family intramembrane metalloprotease</fullName>
    </submittedName>
</protein>
<keyword evidence="5" id="KW-0482">Metalloprotease</keyword>
<keyword evidence="2" id="KW-0472">Membrane</keyword>
<evidence type="ECO:0000313" key="5">
    <source>
        <dbReference type="EMBL" id="MDG4527705.1"/>
    </source>
</evidence>
<keyword evidence="2" id="KW-1133">Transmembrane helix</keyword>
<reference evidence="5" key="2">
    <citation type="submission" date="2022-07" db="EMBL/GenBank/DDBJ databases">
        <title>Whole Genome Sequencing of Streptococcus suis.</title>
        <authorList>
            <person name="Dai X."/>
            <person name="Huang J."/>
            <person name="Wang L."/>
        </authorList>
    </citation>
    <scope>NUCLEOTIDE SEQUENCE</scope>
    <source>
        <strain evidence="5">XNB2</strain>
    </source>
</reference>
<keyword evidence="4" id="KW-0645">Protease</keyword>
<dbReference type="InterPro" id="IPR003675">
    <property type="entry name" value="Rce1/LyrA-like_dom"/>
</dbReference>
<evidence type="ECO:0000256" key="1">
    <source>
        <dbReference type="ARBA" id="ARBA00009067"/>
    </source>
</evidence>
<dbReference type="EMBL" id="CP025043">
    <property type="protein sequence ID" value="AUA18247.1"/>
    <property type="molecule type" value="Genomic_DNA"/>
</dbReference>
<evidence type="ECO:0000256" key="2">
    <source>
        <dbReference type="SAM" id="Phobius"/>
    </source>
</evidence>
<evidence type="ECO:0000313" key="4">
    <source>
        <dbReference type="EMBL" id="AUA18247.1"/>
    </source>
</evidence>
<organism evidence="5 7">
    <name type="scientific">Streptococcus suis</name>
    <dbReference type="NCBI Taxonomy" id="1307"/>
    <lineage>
        <taxon>Bacteria</taxon>
        <taxon>Bacillati</taxon>
        <taxon>Bacillota</taxon>
        <taxon>Bacilli</taxon>
        <taxon>Lactobacillales</taxon>
        <taxon>Streptococcaceae</taxon>
        <taxon>Streptococcus</taxon>
    </lineage>
</organism>
<name>A0A0Z8E833_STRSU</name>
<comment type="similarity">
    <text evidence="1">Belongs to the UPF0177 family.</text>
</comment>
<dbReference type="PANTHER" id="PTHR36435:SF1">
    <property type="entry name" value="CAAX AMINO TERMINAL PROTEASE FAMILY PROTEIN"/>
    <property type="match status" value="1"/>
</dbReference>